<dbReference type="InterPro" id="IPR011701">
    <property type="entry name" value="MFS"/>
</dbReference>
<dbReference type="InterPro" id="IPR036259">
    <property type="entry name" value="MFS_trans_sf"/>
</dbReference>
<feature type="transmembrane region" description="Helical" evidence="6">
    <location>
        <begin position="138"/>
        <end position="167"/>
    </location>
</feature>
<feature type="transmembrane region" description="Helical" evidence="6">
    <location>
        <begin position="251"/>
        <end position="270"/>
    </location>
</feature>
<accession>A0A9N8JXX1</accession>
<dbReference type="FunFam" id="1.20.1250.20:FF:000013">
    <property type="entry name" value="MFS general substrate transporter"/>
    <property type="match status" value="1"/>
</dbReference>
<reference evidence="8" key="1">
    <citation type="submission" date="2020-06" db="EMBL/GenBank/DDBJ databases">
        <authorList>
            <person name="Onetto C."/>
        </authorList>
    </citation>
    <scope>NUCLEOTIDE SEQUENCE</scope>
</reference>
<dbReference type="Gene3D" id="1.20.1250.20">
    <property type="entry name" value="MFS general substrate transporter like domains"/>
    <property type="match status" value="2"/>
</dbReference>
<dbReference type="Pfam" id="PF07690">
    <property type="entry name" value="MFS_1"/>
    <property type="match status" value="2"/>
</dbReference>
<evidence type="ECO:0000256" key="3">
    <source>
        <dbReference type="ARBA" id="ARBA00022692"/>
    </source>
</evidence>
<keyword evidence="3 6" id="KW-0812">Transmembrane</keyword>
<dbReference type="AlphaFoldDB" id="A0A9N8JXX1"/>
<dbReference type="PANTHER" id="PTHR43791:SF92">
    <property type="entry name" value="AGL026WP"/>
    <property type="match status" value="1"/>
</dbReference>
<evidence type="ECO:0000313" key="8">
    <source>
        <dbReference type="EMBL" id="CAD0095980.1"/>
    </source>
</evidence>
<feature type="transmembrane region" description="Helical" evidence="6">
    <location>
        <begin position="476"/>
        <end position="499"/>
    </location>
</feature>
<dbReference type="SUPFAM" id="SSF103473">
    <property type="entry name" value="MFS general substrate transporter"/>
    <property type="match status" value="1"/>
</dbReference>
<dbReference type="PANTHER" id="PTHR43791">
    <property type="entry name" value="PERMEASE-RELATED"/>
    <property type="match status" value="1"/>
</dbReference>
<feature type="transmembrane region" description="Helical" evidence="6">
    <location>
        <begin position="445"/>
        <end position="464"/>
    </location>
</feature>
<keyword evidence="4 6" id="KW-1133">Transmembrane helix</keyword>
<proteinExistence type="predicted"/>
<feature type="transmembrane region" description="Helical" evidence="6">
    <location>
        <begin position="354"/>
        <end position="373"/>
    </location>
</feature>
<evidence type="ECO:0000256" key="2">
    <source>
        <dbReference type="ARBA" id="ARBA00022448"/>
    </source>
</evidence>
<dbReference type="InterPro" id="IPR020846">
    <property type="entry name" value="MFS_dom"/>
</dbReference>
<dbReference type="Proteomes" id="UP000716446">
    <property type="component" value="Unassembled WGS sequence"/>
</dbReference>
<feature type="non-terminal residue" evidence="8">
    <location>
        <position position="535"/>
    </location>
</feature>
<feature type="transmembrane region" description="Helical" evidence="6">
    <location>
        <begin position="112"/>
        <end position="131"/>
    </location>
</feature>
<dbReference type="EMBL" id="CAIJEN010000016">
    <property type="protein sequence ID" value="CAD0095980.1"/>
    <property type="molecule type" value="Genomic_DNA"/>
</dbReference>
<protein>
    <recommendedName>
        <fullName evidence="7">Major facilitator superfamily (MFS) profile domain-containing protein</fullName>
    </recommendedName>
</protein>
<dbReference type="GO" id="GO:0016020">
    <property type="term" value="C:membrane"/>
    <property type="evidence" value="ECO:0007669"/>
    <property type="project" value="UniProtKB-SubCell"/>
</dbReference>
<name>A0A9N8JXX1_9PEZI</name>
<gene>
    <name evidence="8" type="ORF">AWRI4619_LOCUS9147</name>
</gene>
<feature type="transmembrane region" description="Helical" evidence="6">
    <location>
        <begin position="187"/>
        <end position="207"/>
    </location>
</feature>
<dbReference type="PROSITE" id="PS50850">
    <property type="entry name" value="MFS"/>
    <property type="match status" value="1"/>
</dbReference>
<keyword evidence="9" id="KW-1185">Reference proteome</keyword>
<evidence type="ECO:0000313" key="9">
    <source>
        <dbReference type="Proteomes" id="UP000716446"/>
    </source>
</evidence>
<dbReference type="FunFam" id="1.20.1250.20:FF:000057">
    <property type="entry name" value="MFS general substrate transporter"/>
    <property type="match status" value="1"/>
</dbReference>
<feature type="transmembrane region" description="Helical" evidence="6">
    <location>
        <begin position="409"/>
        <end position="433"/>
    </location>
</feature>
<evidence type="ECO:0000256" key="1">
    <source>
        <dbReference type="ARBA" id="ARBA00004141"/>
    </source>
</evidence>
<organism evidence="8 9">
    <name type="scientific">Aureobasidium vineae</name>
    <dbReference type="NCBI Taxonomy" id="2773715"/>
    <lineage>
        <taxon>Eukaryota</taxon>
        <taxon>Fungi</taxon>
        <taxon>Dikarya</taxon>
        <taxon>Ascomycota</taxon>
        <taxon>Pezizomycotina</taxon>
        <taxon>Dothideomycetes</taxon>
        <taxon>Dothideomycetidae</taxon>
        <taxon>Dothideales</taxon>
        <taxon>Saccotheciaceae</taxon>
        <taxon>Aureobasidium</taxon>
    </lineage>
</organism>
<feature type="transmembrane region" description="Helical" evidence="6">
    <location>
        <begin position="323"/>
        <end position="342"/>
    </location>
</feature>
<feature type="transmembrane region" description="Helical" evidence="6">
    <location>
        <begin position="219"/>
        <end position="239"/>
    </location>
</feature>
<feature type="domain" description="Major facilitator superfamily (MFS) profile" evidence="7">
    <location>
        <begin position="72"/>
        <end position="503"/>
    </location>
</feature>
<comment type="caution">
    <text evidence="8">The sequence shown here is derived from an EMBL/GenBank/DDBJ whole genome shotgun (WGS) entry which is preliminary data.</text>
</comment>
<dbReference type="GO" id="GO:0022857">
    <property type="term" value="F:transmembrane transporter activity"/>
    <property type="evidence" value="ECO:0007669"/>
    <property type="project" value="InterPro"/>
</dbReference>
<feature type="transmembrane region" description="Helical" evidence="6">
    <location>
        <begin position="385"/>
        <end position="403"/>
    </location>
</feature>
<sequence>MSHNVFTSPNYGDRHSNEVYDEKATVDMIDRVETANTPGLTRMEAPEIVRNMSPEERAHAEKVLVRKIDFRLMPMLVLMYILNYLDRNNIASARLAGLETDLALTSSQYETSVSILFVGYLLMQIPSNLFLNKIGKPALYLPAVMCVWGVISTCTAAVQSFGGLVAVRFVLGFVEAAYFRKSGTSGLVLVMMLTTVKPGCLFFLSSWYTRKELAFRSAVLYSGSLISGAFSGLIAAGILDGMQGHLGLSAWLIIEGTITVGIAFLAFFVLPNFPRTTKWLSEEERQLAVWRLQEDIGMDDWVSSEGQSFWHGFKLAFTDIKTYVLMALLFGIVASGTVTNFFPTVVQTLGYSKIISLCLTAPPYCLAVITAFANAIHADRTGERFFHITIPLLFAVAAFILAACTTTTAPRYVAMMLMVPGVYTGYVVALAWISNTIPRPPAKRAAALAGINAISNASSIYASYMYPSSAGPRYVVAMSVNCVMAGLAIVMAFTLRTILVRLNKKLDRGEHVEGAVSSGQGVPGEAAKKGFRFLL</sequence>
<evidence type="ECO:0000256" key="5">
    <source>
        <dbReference type="ARBA" id="ARBA00023136"/>
    </source>
</evidence>
<keyword evidence="5 6" id="KW-0472">Membrane</keyword>
<evidence type="ECO:0000256" key="6">
    <source>
        <dbReference type="SAM" id="Phobius"/>
    </source>
</evidence>
<keyword evidence="2" id="KW-0813">Transport</keyword>
<comment type="subcellular location">
    <subcellularLocation>
        <location evidence="1">Membrane</location>
        <topology evidence="1">Multi-pass membrane protein</topology>
    </subcellularLocation>
</comment>
<evidence type="ECO:0000256" key="4">
    <source>
        <dbReference type="ARBA" id="ARBA00022989"/>
    </source>
</evidence>
<evidence type="ECO:0000259" key="7">
    <source>
        <dbReference type="PROSITE" id="PS50850"/>
    </source>
</evidence>